<dbReference type="GO" id="GO:0006370">
    <property type="term" value="P:7-methylguanosine mRNA capping"/>
    <property type="evidence" value="ECO:0007669"/>
    <property type="project" value="UniProtKB-UniRule"/>
</dbReference>
<evidence type="ECO:0000313" key="10">
    <source>
        <dbReference type="EMBL" id="CEH13922.1"/>
    </source>
</evidence>
<dbReference type="Proteomes" id="UP000054845">
    <property type="component" value="Unassembled WGS sequence"/>
</dbReference>
<dbReference type="STRING" id="401625.A0A0N7L9J0"/>
<dbReference type="CDD" id="cd07470">
    <property type="entry name" value="CYTH-like_mRNA_RTPase"/>
    <property type="match status" value="1"/>
</dbReference>
<dbReference type="GO" id="GO:0140818">
    <property type="term" value="F:mRNA 5'-triphosphate monophosphatase activity"/>
    <property type="evidence" value="ECO:0007669"/>
    <property type="project" value="UniProtKB-EC"/>
</dbReference>
<evidence type="ECO:0000259" key="9">
    <source>
        <dbReference type="Pfam" id="PF02940"/>
    </source>
</evidence>
<dbReference type="AlphaFoldDB" id="A0A0N7L9J0"/>
<dbReference type="InterPro" id="IPR037009">
    <property type="entry name" value="mRNA_triPase_Cet1_sf"/>
</dbReference>
<dbReference type="InterPro" id="IPR040343">
    <property type="entry name" value="Cet1/Ctl1"/>
</dbReference>
<evidence type="ECO:0000256" key="5">
    <source>
        <dbReference type="ARBA" id="ARBA00022801"/>
    </source>
</evidence>
<dbReference type="Gene3D" id="3.20.100.10">
    <property type="entry name" value="mRNA triphosphatase Cet1-like"/>
    <property type="match status" value="1"/>
</dbReference>
<dbReference type="Pfam" id="PF02940">
    <property type="entry name" value="mRNA_triPase"/>
    <property type="match status" value="1"/>
</dbReference>
<dbReference type="InterPro" id="IPR004206">
    <property type="entry name" value="mRNA_triPase_Cet1"/>
</dbReference>
<keyword evidence="6 8" id="KW-0539">Nucleus</keyword>
<organism evidence="10 11">
    <name type="scientific">Ceraceosorus bombacis</name>
    <dbReference type="NCBI Taxonomy" id="401625"/>
    <lineage>
        <taxon>Eukaryota</taxon>
        <taxon>Fungi</taxon>
        <taxon>Dikarya</taxon>
        <taxon>Basidiomycota</taxon>
        <taxon>Ustilaginomycotina</taxon>
        <taxon>Exobasidiomycetes</taxon>
        <taxon>Ceraceosorales</taxon>
        <taxon>Ceraceosoraceae</taxon>
        <taxon>Ceraceosorus</taxon>
    </lineage>
</organism>
<evidence type="ECO:0000256" key="2">
    <source>
        <dbReference type="ARBA" id="ARBA00004123"/>
    </source>
</evidence>
<dbReference type="GO" id="GO:0004651">
    <property type="term" value="F:polynucleotide 5'-phosphatase activity"/>
    <property type="evidence" value="ECO:0007669"/>
    <property type="project" value="UniProtKB-UniRule"/>
</dbReference>
<evidence type="ECO:0000256" key="1">
    <source>
        <dbReference type="ARBA" id="ARBA00001946"/>
    </source>
</evidence>
<dbReference type="EMBL" id="CCYA01000238">
    <property type="protein sequence ID" value="CEH13922.1"/>
    <property type="molecule type" value="Genomic_DNA"/>
</dbReference>
<name>A0A0N7L9J0_9BASI</name>
<evidence type="ECO:0000256" key="6">
    <source>
        <dbReference type="ARBA" id="ARBA00023242"/>
    </source>
</evidence>
<accession>A0A0N7L9J0</accession>
<comment type="subunit">
    <text evidence="8">Heterodimer. The mRNA-capping enzyme is composed of two separate chains alpha and beta, respectively a mRNA guanylyltransferase and an mRNA 5'-triphosphate monophosphatase.</text>
</comment>
<keyword evidence="11" id="KW-1185">Reference proteome</keyword>
<sequence>MPTVFPDPPIDRSIFGWDPKDEFAGIVSDWIWNVVGPAGDEDAGASNGGRSWNNLEIEAKVGIILDNEGMRLNLPVANETIVHMHPGWRFQSNMTQEQHKSLNTTLNALVPKKMIYSRLREHDSLHANRVRVTREHGSKEIKSGPGGIIRKERVADMNVFCPNHNLDYRISLNWELPIQAPPQDQPQLTRDKNRLCYQNPHFQVDLTAVDSSDNPGVPSHELELEFRDAGSLLREAHNYRSEVSPNRTSPEEWTPYEDLILVFLNSVRMIIRAAPAANVG</sequence>
<evidence type="ECO:0000256" key="3">
    <source>
        <dbReference type="ARBA" id="ARBA00006345"/>
    </source>
</evidence>
<keyword evidence="5 8" id="KW-0378">Hydrolase</keyword>
<dbReference type="EC" id="3.6.1.74" evidence="8"/>
<feature type="domain" description="mRNA triphosphatase Cet1-like" evidence="9">
    <location>
        <begin position="21"/>
        <end position="226"/>
    </location>
</feature>
<dbReference type="SUPFAM" id="SSF55154">
    <property type="entry name" value="CYTH-like phosphatases"/>
    <property type="match status" value="1"/>
</dbReference>
<evidence type="ECO:0000313" key="11">
    <source>
        <dbReference type="Proteomes" id="UP000054845"/>
    </source>
</evidence>
<keyword evidence="8" id="KW-0506">mRNA capping</keyword>
<evidence type="ECO:0000256" key="4">
    <source>
        <dbReference type="ARBA" id="ARBA00022664"/>
    </source>
</evidence>
<keyword evidence="4 8" id="KW-0507">mRNA processing</keyword>
<evidence type="ECO:0000256" key="7">
    <source>
        <dbReference type="ARBA" id="ARBA00047740"/>
    </source>
</evidence>
<comment type="subcellular location">
    <subcellularLocation>
        <location evidence="2 8">Nucleus</location>
    </subcellularLocation>
</comment>
<comment type="function">
    <text evidence="8">First step of mRNA capping. Converts the 5'-triphosphate end of a nascent mRNA chain into a diphosphate end.</text>
</comment>
<proteinExistence type="inferred from homology"/>
<dbReference type="OrthoDB" id="272147at2759"/>
<comment type="cofactor">
    <cofactor evidence="1 8">
        <name>Mg(2+)</name>
        <dbReference type="ChEBI" id="CHEBI:18420"/>
    </cofactor>
</comment>
<comment type="similarity">
    <text evidence="3 8">Belongs to the fungal TPase family.</text>
</comment>
<dbReference type="PANTHER" id="PTHR28118:SF1">
    <property type="entry name" value="POLYNUCLEOTIDE 5'-TRIPHOSPHATASE CTL1-RELATED"/>
    <property type="match status" value="1"/>
</dbReference>
<protein>
    <recommendedName>
        <fullName evidence="8">mRNA-capping enzyme subunit beta</fullName>
        <ecNumber evidence="8">3.6.1.74</ecNumber>
    </recommendedName>
    <alternativeName>
        <fullName evidence="8">mRNA 5'-phosphatase</fullName>
    </alternativeName>
    <alternativeName>
        <fullName evidence="8">mRNA 5'-triphosphate monophosphatase</fullName>
    </alternativeName>
</protein>
<dbReference type="InterPro" id="IPR033469">
    <property type="entry name" value="CYTH-like_dom_sf"/>
</dbReference>
<dbReference type="PANTHER" id="PTHR28118">
    <property type="entry name" value="POLYNUCLEOTIDE 5'-TRIPHOSPHATASE-RELATED"/>
    <property type="match status" value="1"/>
</dbReference>
<reference evidence="10 11" key="1">
    <citation type="submission" date="2014-09" db="EMBL/GenBank/DDBJ databases">
        <authorList>
            <person name="Magalhaes I.L.F."/>
            <person name="Oliveira U."/>
            <person name="Santos F.R."/>
            <person name="Vidigal T.H.D.A."/>
            <person name="Brescovit A.D."/>
            <person name="Santos A.J."/>
        </authorList>
    </citation>
    <scope>NUCLEOTIDE SEQUENCE [LARGE SCALE GENOMIC DNA]</scope>
</reference>
<evidence type="ECO:0000256" key="8">
    <source>
        <dbReference type="RuleBase" id="RU367053"/>
    </source>
</evidence>
<dbReference type="GO" id="GO:0031533">
    <property type="term" value="C:mRNA capping enzyme complex"/>
    <property type="evidence" value="ECO:0007669"/>
    <property type="project" value="UniProtKB-UniRule"/>
</dbReference>
<comment type="catalytic activity">
    <reaction evidence="7">
        <text>a 5'-end triphospho-ribonucleoside in mRNA + H2O = a 5'-end diphospho-ribonucleoside in mRNA + phosphate + H(+)</text>
        <dbReference type="Rhea" id="RHEA:67004"/>
        <dbReference type="Rhea" id="RHEA-COMP:17164"/>
        <dbReference type="Rhea" id="RHEA-COMP:17165"/>
        <dbReference type="ChEBI" id="CHEBI:15377"/>
        <dbReference type="ChEBI" id="CHEBI:15378"/>
        <dbReference type="ChEBI" id="CHEBI:43474"/>
        <dbReference type="ChEBI" id="CHEBI:167616"/>
        <dbReference type="ChEBI" id="CHEBI:167618"/>
        <dbReference type="EC" id="3.6.1.74"/>
    </reaction>
    <physiologicalReaction direction="left-to-right" evidence="7">
        <dbReference type="Rhea" id="RHEA:67005"/>
    </physiologicalReaction>
</comment>